<keyword evidence="1" id="KW-1133">Transmembrane helix</keyword>
<evidence type="ECO:0008006" key="4">
    <source>
        <dbReference type="Google" id="ProtNLM"/>
    </source>
</evidence>
<evidence type="ECO:0000256" key="1">
    <source>
        <dbReference type="SAM" id="Phobius"/>
    </source>
</evidence>
<accession>A0A1G2FWM9</accession>
<organism evidence="2 3">
    <name type="scientific">Candidatus Ryanbacteria bacterium RIFCSPHIGHO2_01_45_13</name>
    <dbReference type="NCBI Taxonomy" id="1802112"/>
    <lineage>
        <taxon>Bacteria</taxon>
        <taxon>Candidatus Ryaniibacteriota</taxon>
    </lineage>
</organism>
<keyword evidence="1" id="KW-0812">Transmembrane</keyword>
<comment type="caution">
    <text evidence="2">The sequence shown here is derived from an EMBL/GenBank/DDBJ whole genome shotgun (WGS) entry which is preliminary data.</text>
</comment>
<name>A0A1G2FWM9_9BACT</name>
<sequence>MLFTIAGAVYADFEPPTASRTFFDLVLHLLQKVAKYALPLVGVAIVWAGFRIVSAQGNEEQLREAKRMLYWSIIGTAIVVGAGVIALAVINFANELSSV</sequence>
<evidence type="ECO:0000313" key="2">
    <source>
        <dbReference type="EMBL" id="OGZ42485.1"/>
    </source>
</evidence>
<dbReference type="EMBL" id="MHNI01000018">
    <property type="protein sequence ID" value="OGZ42485.1"/>
    <property type="molecule type" value="Genomic_DNA"/>
</dbReference>
<feature type="transmembrane region" description="Helical" evidence="1">
    <location>
        <begin position="36"/>
        <end position="57"/>
    </location>
</feature>
<dbReference type="Proteomes" id="UP000176700">
    <property type="component" value="Unassembled WGS sequence"/>
</dbReference>
<protein>
    <recommendedName>
        <fullName evidence="4">TrbC/VIRB2 family protein</fullName>
    </recommendedName>
</protein>
<dbReference type="Pfam" id="PF18895">
    <property type="entry name" value="T4SS_pilin"/>
    <property type="match status" value="1"/>
</dbReference>
<proteinExistence type="predicted"/>
<gene>
    <name evidence="2" type="ORF">A2W41_03840</name>
</gene>
<keyword evidence="1" id="KW-0472">Membrane</keyword>
<evidence type="ECO:0000313" key="3">
    <source>
        <dbReference type="Proteomes" id="UP000176700"/>
    </source>
</evidence>
<feature type="transmembrane region" description="Helical" evidence="1">
    <location>
        <begin position="69"/>
        <end position="93"/>
    </location>
</feature>
<reference evidence="2 3" key="1">
    <citation type="journal article" date="2016" name="Nat. Commun.">
        <title>Thousands of microbial genomes shed light on interconnected biogeochemical processes in an aquifer system.</title>
        <authorList>
            <person name="Anantharaman K."/>
            <person name="Brown C.T."/>
            <person name="Hug L.A."/>
            <person name="Sharon I."/>
            <person name="Castelle C.J."/>
            <person name="Probst A.J."/>
            <person name="Thomas B.C."/>
            <person name="Singh A."/>
            <person name="Wilkins M.J."/>
            <person name="Karaoz U."/>
            <person name="Brodie E.L."/>
            <person name="Williams K.H."/>
            <person name="Hubbard S.S."/>
            <person name="Banfield J.F."/>
        </authorList>
    </citation>
    <scope>NUCLEOTIDE SEQUENCE [LARGE SCALE GENOMIC DNA]</scope>
</reference>
<dbReference type="InterPro" id="IPR043993">
    <property type="entry name" value="T4SS_pilin"/>
</dbReference>
<dbReference type="AlphaFoldDB" id="A0A1G2FWM9"/>